<dbReference type="KEGG" id="uli:ETAA1_12580"/>
<proteinExistence type="predicted"/>
<dbReference type="PANTHER" id="PTHR47572">
    <property type="entry name" value="LIPOPROTEIN-RELATED"/>
    <property type="match status" value="1"/>
</dbReference>
<feature type="chain" id="PRO_5022216553" evidence="4">
    <location>
        <begin position="27"/>
        <end position="345"/>
    </location>
</feature>
<reference evidence="6 7" key="1">
    <citation type="submission" date="2019-02" db="EMBL/GenBank/DDBJ databases">
        <title>Deep-cultivation of Planctomycetes and their phenomic and genomic characterization uncovers novel biology.</title>
        <authorList>
            <person name="Wiegand S."/>
            <person name="Jogler M."/>
            <person name="Boedeker C."/>
            <person name="Pinto D."/>
            <person name="Vollmers J."/>
            <person name="Rivas-Marin E."/>
            <person name="Kohn T."/>
            <person name="Peeters S.H."/>
            <person name="Heuer A."/>
            <person name="Rast P."/>
            <person name="Oberbeckmann S."/>
            <person name="Bunk B."/>
            <person name="Jeske O."/>
            <person name="Meyerdierks A."/>
            <person name="Storesund J.E."/>
            <person name="Kallscheuer N."/>
            <person name="Luecker S."/>
            <person name="Lage O.M."/>
            <person name="Pohl T."/>
            <person name="Merkel B.J."/>
            <person name="Hornburger P."/>
            <person name="Mueller R.-W."/>
            <person name="Bruemmer F."/>
            <person name="Labrenz M."/>
            <person name="Spormann A.M."/>
            <person name="Op den Camp H."/>
            <person name="Overmann J."/>
            <person name="Amann R."/>
            <person name="Jetten M.S.M."/>
            <person name="Mascher T."/>
            <person name="Medema M.H."/>
            <person name="Devos D.P."/>
            <person name="Kaster A.-K."/>
            <person name="Ovreas L."/>
            <person name="Rohde M."/>
            <person name="Galperin M.Y."/>
            <person name="Jogler C."/>
        </authorList>
    </citation>
    <scope>NUCLEOTIDE SEQUENCE [LARGE SCALE GENOMIC DNA]</scope>
    <source>
        <strain evidence="6 7">ETA_A1</strain>
    </source>
</reference>
<dbReference type="Pfam" id="PF08450">
    <property type="entry name" value="SGL"/>
    <property type="match status" value="1"/>
</dbReference>
<keyword evidence="1 6" id="KW-0378">Hydrolase</keyword>
<comment type="cofactor">
    <cofactor evidence="3">
        <name>Zn(2+)</name>
        <dbReference type="ChEBI" id="CHEBI:29105"/>
    </cofactor>
    <text evidence="3">Binds 1 divalent metal cation per subunit.</text>
</comment>
<feature type="signal peptide" evidence="4">
    <location>
        <begin position="1"/>
        <end position="26"/>
    </location>
</feature>
<keyword evidence="3" id="KW-0479">Metal-binding</keyword>
<evidence type="ECO:0000259" key="5">
    <source>
        <dbReference type="Pfam" id="PF08450"/>
    </source>
</evidence>
<keyword evidence="4" id="KW-0732">Signal</keyword>
<evidence type="ECO:0000256" key="2">
    <source>
        <dbReference type="PIRSR" id="PIRSR605511-1"/>
    </source>
</evidence>
<dbReference type="Gene3D" id="2.120.10.30">
    <property type="entry name" value="TolB, C-terminal domain"/>
    <property type="match status" value="1"/>
</dbReference>
<dbReference type="PRINTS" id="PR01790">
    <property type="entry name" value="SMP30FAMILY"/>
</dbReference>
<dbReference type="RefSeq" id="WP_238389383.1">
    <property type="nucleotide sequence ID" value="NZ_CP036273.1"/>
</dbReference>
<dbReference type="InterPro" id="IPR013658">
    <property type="entry name" value="SGL"/>
</dbReference>
<evidence type="ECO:0000256" key="3">
    <source>
        <dbReference type="PIRSR" id="PIRSR605511-2"/>
    </source>
</evidence>
<dbReference type="EMBL" id="CP036273">
    <property type="protein sequence ID" value="QDU19351.1"/>
    <property type="molecule type" value="Genomic_DNA"/>
</dbReference>
<organism evidence="6 7">
    <name type="scientific">Urbifossiella limnaea</name>
    <dbReference type="NCBI Taxonomy" id="2528023"/>
    <lineage>
        <taxon>Bacteria</taxon>
        <taxon>Pseudomonadati</taxon>
        <taxon>Planctomycetota</taxon>
        <taxon>Planctomycetia</taxon>
        <taxon>Gemmatales</taxon>
        <taxon>Gemmataceae</taxon>
        <taxon>Urbifossiella</taxon>
    </lineage>
</organism>
<evidence type="ECO:0000313" key="7">
    <source>
        <dbReference type="Proteomes" id="UP000319576"/>
    </source>
</evidence>
<feature type="domain" description="SMP-30/Gluconolactonase/LRE-like region" evidence="5">
    <location>
        <begin position="64"/>
        <end position="328"/>
    </location>
</feature>
<dbReference type="EC" id="3.1.1.17" evidence="6"/>
<feature type="binding site" evidence="3">
    <location>
        <position position="66"/>
    </location>
    <ligand>
        <name>a divalent metal cation</name>
        <dbReference type="ChEBI" id="CHEBI:60240"/>
    </ligand>
</feature>
<dbReference type="SUPFAM" id="SSF63829">
    <property type="entry name" value="Calcium-dependent phosphotriesterase"/>
    <property type="match status" value="1"/>
</dbReference>
<feature type="binding site" evidence="3">
    <location>
        <position position="276"/>
    </location>
    <ligand>
        <name>a divalent metal cation</name>
        <dbReference type="ChEBI" id="CHEBI:60240"/>
    </ligand>
</feature>
<dbReference type="InterPro" id="IPR051262">
    <property type="entry name" value="SMP-30/CGR1_Lactonase"/>
</dbReference>
<evidence type="ECO:0000256" key="1">
    <source>
        <dbReference type="ARBA" id="ARBA00022801"/>
    </source>
</evidence>
<evidence type="ECO:0000256" key="4">
    <source>
        <dbReference type="SAM" id="SignalP"/>
    </source>
</evidence>
<feature type="binding site" evidence="3">
    <location>
        <position position="164"/>
    </location>
    <ligand>
        <name>substrate</name>
    </ligand>
</feature>
<dbReference type="GO" id="GO:0004341">
    <property type="term" value="F:gluconolactonase activity"/>
    <property type="evidence" value="ECO:0007669"/>
    <property type="project" value="UniProtKB-EC"/>
</dbReference>
<dbReference type="Proteomes" id="UP000319576">
    <property type="component" value="Chromosome"/>
</dbReference>
<dbReference type="GO" id="GO:0046872">
    <property type="term" value="F:metal ion binding"/>
    <property type="evidence" value="ECO:0007669"/>
    <property type="project" value="UniProtKB-KW"/>
</dbReference>
<protein>
    <submittedName>
        <fullName evidence="6">Gluconolactonase</fullName>
        <ecNumber evidence="6">3.1.1.17</ecNumber>
    </submittedName>
</protein>
<keyword evidence="7" id="KW-1185">Reference proteome</keyword>
<dbReference type="InterPro" id="IPR011042">
    <property type="entry name" value="6-blade_b-propeller_TolB-like"/>
</dbReference>
<feature type="active site" description="Proton donor/acceptor" evidence="2">
    <location>
        <position position="276"/>
    </location>
</feature>
<dbReference type="AlphaFoldDB" id="A0A517XPA9"/>
<dbReference type="InterPro" id="IPR005511">
    <property type="entry name" value="SMP-30"/>
</dbReference>
<name>A0A517XPA9_9BACT</name>
<gene>
    <name evidence="6" type="primary">gnl_4</name>
    <name evidence="6" type="ORF">ETAA1_12580</name>
</gene>
<feature type="binding site" evidence="3">
    <location>
        <position position="219"/>
    </location>
    <ligand>
        <name>a divalent metal cation</name>
        <dbReference type="ChEBI" id="CHEBI:60240"/>
    </ligand>
</feature>
<sequence precursor="true">MLRVFAAPAALAAAALVALAPAPSAAQPGEKKATIGSIERKNAKIDELLPKGAVIEVLAGGFKWTEGPVWDKKAKRVLFTDIPNNRVMSWSPADGLKEFLKPSGYTGKEPFTGYEPGANGLAFDKDGALVLCQHGDRRISRLTADGKFQTVADKYNGKRFNSPNDLVYHPNGDLYFTDPPYGLPKQMDDPAKELQFQGVYRLKPNGELTLLTKEMSRPNGIALSPDNKTLYVANSDPARAIWMAFPLGADGAISGAGRVIFDATPEVVAKKPGLPDGMKVDAKGNIFATGPDGVYVFAPDFTYLGKIVIGDKNANCGFGDDGATLYICANDKLVRVRTTTRGLGF</sequence>
<keyword evidence="3" id="KW-0862">Zinc</keyword>
<dbReference type="PANTHER" id="PTHR47572:SF4">
    <property type="entry name" value="LACTONASE DRP35"/>
    <property type="match status" value="1"/>
</dbReference>
<accession>A0A517XPA9</accession>
<evidence type="ECO:0000313" key="6">
    <source>
        <dbReference type="EMBL" id="QDU19351.1"/>
    </source>
</evidence>